<dbReference type="OrthoDB" id="6400at2"/>
<dbReference type="InterPro" id="IPR051611">
    <property type="entry name" value="ECF_transporter_component"/>
</dbReference>
<dbReference type="CDD" id="cd16914">
    <property type="entry name" value="EcfT"/>
    <property type="match status" value="1"/>
</dbReference>
<evidence type="ECO:0000256" key="3">
    <source>
        <dbReference type="ARBA" id="ARBA00022692"/>
    </source>
</evidence>
<evidence type="ECO:0000313" key="7">
    <source>
        <dbReference type="EMBL" id="KAB1636396.1"/>
    </source>
</evidence>
<keyword evidence="3 6" id="KW-0812">Transmembrane</keyword>
<keyword evidence="4 6" id="KW-1133">Transmembrane helix</keyword>
<dbReference type="EMBL" id="WBJX01000006">
    <property type="protein sequence ID" value="KAB1636396.1"/>
    <property type="molecule type" value="Genomic_DNA"/>
</dbReference>
<comment type="subcellular location">
    <subcellularLocation>
        <location evidence="1">Membrane</location>
        <topology evidence="1">Multi-pass membrane protein</topology>
    </subcellularLocation>
</comment>
<dbReference type="Pfam" id="PF02361">
    <property type="entry name" value="CbiQ"/>
    <property type="match status" value="1"/>
</dbReference>
<feature type="transmembrane region" description="Helical" evidence="6">
    <location>
        <begin position="44"/>
        <end position="77"/>
    </location>
</feature>
<accession>A0A7J5AY45</accession>
<evidence type="ECO:0000256" key="5">
    <source>
        <dbReference type="ARBA" id="ARBA00023136"/>
    </source>
</evidence>
<dbReference type="GO" id="GO:0005886">
    <property type="term" value="C:plasma membrane"/>
    <property type="evidence" value="ECO:0007669"/>
    <property type="project" value="UniProtKB-ARBA"/>
</dbReference>
<keyword evidence="8" id="KW-1185">Reference proteome</keyword>
<dbReference type="InterPro" id="IPR003339">
    <property type="entry name" value="ABC/ECF_trnsptr_transmembrane"/>
</dbReference>
<organism evidence="7 8">
    <name type="scientific">Pseudoclavibacter terrae</name>
    <dbReference type="NCBI Taxonomy" id="1530195"/>
    <lineage>
        <taxon>Bacteria</taxon>
        <taxon>Bacillati</taxon>
        <taxon>Actinomycetota</taxon>
        <taxon>Actinomycetes</taxon>
        <taxon>Micrococcales</taxon>
        <taxon>Microbacteriaceae</taxon>
        <taxon>Pseudoclavibacter</taxon>
    </lineage>
</organism>
<evidence type="ECO:0000256" key="2">
    <source>
        <dbReference type="ARBA" id="ARBA00022475"/>
    </source>
</evidence>
<feature type="transmembrane region" description="Helical" evidence="6">
    <location>
        <begin position="89"/>
        <end position="106"/>
    </location>
</feature>
<dbReference type="PANTHER" id="PTHR34857:SF2">
    <property type="entry name" value="SLL0384 PROTEIN"/>
    <property type="match status" value="1"/>
</dbReference>
<sequence length="284" mass="29569">MSGGIAPAGAQSARSVAVDSDGVPLEVLPVGGRFLDRVNPVTPFLAAVLYSIPLLTTLDIVSALAALVLAMVAFWVAGVRPVEILRSSWILLIAAPVSATSMLLYAKPGGESYGQFLYANITDNSIQLAIAVGVRVLAIGVPTLVALSRIDPTRLADGLAQVAHLPARFVVSALAGIRLFAVFRDDWTAMSQARRARGLGDSGAVRRLMTMAFALLALAIRRAGTLATVMEARGFGAEDVARTWARPSRLGWRDLVLVLAAVGIAGVAVAAAVALSSYRLVGSA</sequence>
<evidence type="ECO:0000313" key="8">
    <source>
        <dbReference type="Proteomes" id="UP000490386"/>
    </source>
</evidence>
<proteinExistence type="predicted"/>
<dbReference type="AlphaFoldDB" id="A0A7J5AY45"/>
<feature type="transmembrane region" description="Helical" evidence="6">
    <location>
        <begin position="126"/>
        <end position="147"/>
    </location>
</feature>
<feature type="transmembrane region" description="Helical" evidence="6">
    <location>
        <begin position="159"/>
        <end position="183"/>
    </location>
</feature>
<keyword evidence="2" id="KW-1003">Cell membrane</keyword>
<keyword evidence="5 6" id="KW-0472">Membrane</keyword>
<feature type="transmembrane region" description="Helical" evidence="6">
    <location>
        <begin position="255"/>
        <end position="278"/>
    </location>
</feature>
<dbReference type="PANTHER" id="PTHR34857">
    <property type="entry name" value="SLL0384 PROTEIN"/>
    <property type="match status" value="1"/>
</dbReference>
<evidence type="ECO:0000256" key="1">
    <source>
        <dbReference type="ARBA" id="ARBA00004141"/>
    </source>
</evidence>
<comment type="caution">
    <text evidence="7">The sequence shown here is derived from an EMBL/GenBank/DDBJ whole genome shotgun (WGS) entry which is preliminary data.</text>
</comment>
<feature type="transmembrane region" description="Helical" evidence="6">
    <location>
        <begin position="203"/>
        <end position="220"/>
    </location>
</feature>
<evidence type="ECO:0000256" key="6">
    <source>
        <dbReference type="SAM" id="Phobius"/>
    </source>
</evidence>
<reference evidence="7 8" key="1">
    <citation type="submission" date="2019-09" db="EMBL/GenBank/DDBJ databases">
        <title>Phylogeny of genus Pseudoclavibacter and closely related genus.</title>
        <authorList>
            <person name="Li Y."/>
        </authorList>
    </citation>
    <scope>NUCLEOTIDE SEQUENCE [LARGE SCALE GENOMIC DNA]</scope>
    <source>
        <strain evidence="7 8">THG-MD12</strain>
    </source>
</reference>
<gene>
    <name evidence="7" type="ORF">F8O03_15680</name>
</gene>
<name>A0A7J5AY45_9MICO</name>
<evidence type="ECO:0000256" key="4">
    <source>
        <dbReference type="ARBA" id="ARBA00022989"/>
    </source>
</evidence>
<dbReference type="RefSeq" id="WP_151424704.1">
    <property type="nucleotide sequence ID" value="NZ_WBJX01000006.1"/>
</dbReference>
<dbReference type="Proteomes" id="UP000490386">
    <property type="component" value="Unassembled WGS sequence"/>
</dbReference>
<protein>
    <submittedName>
        <fullName evidence="7">Energy-coupling factor transporter transmembrane protein EcfT</fullName>
    </submittedName>
</protein>